<dbReference type="AlphaFoldDB" id="B7J899"/>
<dbReference type="EMBL" id="CP001219">
    <property type="protein sequence ID" value="ACK78059.1"/>
    <property type="molecule type" value="Genomic_DNA"/>
</dbReference>
<evidence type="ECO:0000313" key="2">
    <source>
        <dbReference type="Proteomes" id="UP000001362"/>
    </source>
</evidence>
<dbReference type="HOGENOM" id="CLU_3394639_0_0_6"/>
<evidence type="ECO:0000313" key="1">
    <source>
        <dbReference type="EMBL" id="ACK78059.1"/>
    </source>
</evidence>
<reference evidence="1 2" key="1">
    <citation type="journal article" date="2008" name="BMC Genomics">
        <title>Acidithiobacillus ferrooxidans metabolism: from genome sequence to industrial applications.</title>
        <authorList>
            <person name="Valdes J."/>
            <person name="Pedroso I."/>
            <person name="Quatrini R."/>
            <person name="Dodson R.J."/>
            <person name="Tettelin H."/>
            <person name="Blake R.II."/>
            <person name="Eisen J.A."/>
            <person name="Holmes D.S."/>
        </authorList>
    </citation>
    <scope>NUCLEOTIDE SEQUENCE [LARGE SCALE GENOMIC DNA]</scope>
    <source>
        <strain evidence="2">ATCC 23270 / DSM 14882 / CIP 104768 / NCIMB 8455</strain>
    </source>
</reference>
<sequence length="31" mass="3705">MVRHRLVCRRICPKNCLVFLSGIYRGTSRIR</sequence>
<gene>
    <name evidence="1" type="ordered locus">AFE_1151</name>
</gene>
<protein>
    <submittedName>
        <fullName evidence="1">Uncharacterized protein</fullName>
    </submittedName>
</protein>
<dbReference type="KEGG" id="afr:AFE_1151"/>
<proteinExistence type="predicted"/>
<organism evidence="1 2">
    <name type="scientific">Acidithiobacillus ferrooxidans (strain ATCC 23270 / DSM 14882 / CIP 104768 / NCIMB 8455)</name>
    <name type="common">Ferrobacillus ferrooxidans (strain ATCC 23270)</name>
    <dbReference type="NCBI Taxonomy" id="243159"/>
    <lineage>
        <taxon>Bacteria</taxon>
        <taxon>Pseudomonadati</taxon>
        <taxon>Pseudomonadota</taxon>
        <taxon>Acidithiobacillia</taxon>
        <taxon>Acidithiobacillales</taxon>
        <taxon>Acidithiobacillaceae</taxon>
        <taxon>Acidithiobacillus</taxon>
    </lineage>
</organism>
<name>B7J899_ACIF2</name>
<dbReference type="Proteomes" id="UP000001362">
    <property type="component" value="Chromosome"/>
</dbReference>
<keyword evidence="2" id="KW-1185">Reference proteome</keyword>
<accession>B7J899</accession>
<dbReference type="PaxDb" id="243159-AFE_1151"/>